<accession>A0A9P7BYE8</accession>
<evidence type="ECO:0000313" key="2">
    <source>
        <dbReference type="EMBL" id="KAG1523142.1"/>
    </source>
</evidence>
<sequence>MAVDPRPFPLRRPLSQGHTDRSCGLPGCGGDSSHRLDRGQTGIRHVGAMRRHVQPYGDRGGPVRSAGVSGRRAAAQFQRMGSECASSL</sequence>
<proteinExistence type="predicted"/>
<evidence type="ECO:0000313" key="3">
    <source>
        <dbReference type="Proteomes" id="UP000740926"/>
    </source>
</evidence>
<organism evidence="2 3">
    <name type="scientific">Rhizopus delemar</name>
    <dbReference type="NCBI Taxonomy" id="936053"/>
    <lineage>
        <taxon>Eukaryota</taxon>
        <taxon>Fungi</taxon>
        <taxon>Fungi incertae sedis</taxon>
        <taxon>Mucoromycota</taxon>
        <taxon>Mucoromycotina</taxon>
        <taxon>Mucoromycetes</taxon>
        <taxon>Mucorales</taxon>
        <taxon>Mucorineae</taxon>
        <taxon>Rhizopodaceae</taxon>
        <taxon>Rhizopus</taxon>
    </lineage>
</organism>
<comment type="caution">
    <text evidence="2">The sequence shown here is derived from an EMBL/GenBank/DDBJ whole genome shotgun (WGS) entry which is preliminary data.</text>
</comment>
<gene>
    <name evidence="2" type="ORF">G6F50_018635</name>
</gene>
<protein>
    <submittedName>
        <fullName evidence="2">Uncharacterized protein</fullName>
    </submittedName>
</protein>
<keyword evidence="3" id="KW-1185">Reference proteome</keyword>
<dbReference type="AlphaFoldDB" id="A0A9P7BYE8"/>
<reference evidence="2 3" key="1">
    <citation type="journal article" date="2020" name="Microb. Genom.">
        <title>Genetic diversity of clinical and environmental Mucorales isolates obtained from an investigation of mucormycosis cases among solid organ transplant recipients.</title>
        <authorList>
            <person name="Nguyen M.H."/>
            <person name="Kaul D."/>
            <person name="Muto C."/>
            <person name="Cheng S.J."/>
            <person name="Richter R.A."/>
            <person name="Bruno V.M."/>
            <person name="Liu G."/>
            <person name="Beyhan S."/>
            <person name="Sundermann A.J."/>
            <person name="Mounaud S."/>
            <person name="Pasculle A.W."/>
            <person name="Nierman W.C."/>
            <person name="Driscoll E."/>
            <person name="Cumbie R."/>
            <person name="Clancy C.J."/>
            <person name="Dupont C.L."/>
        </authorList>
    </citation>
    <scope>NUCLEOTIDE SEQUENCE [LARGE SCALE GENOMIC DNA]</scope>
    <source>
        <strain evidence="2 3">GL24</strain>
    </source>
</reference>
<evidence type="ECO:0000256" key="1">
    <source>
        <dbReference type="SAM" id="MobiDB-lite"/>
    </source>
</evidence>
<feature type="compositionally biased region" description="Pro residues" evidence="1">
    <location>
        <begin position="1"/>
        <end position="10"/>
    </location>
</feature>
<feature type="region of interest" description="Disordered" evidence="1">
    <location>
        <begin position="1"/>
        <end position="38"/>
    </location>
</feature>
<name>A0A9P7BYE8_9FUNG</name>
<dbReference type="Proteomes" id="UP000740926">
    <property type="component" value="Unassembled WGS sequence"/>
</dbReference>
<dbReference type="EMBL" id="JAANIU010021543">
    <property type="protein sequence ID" value="KAG1523142.1"/>
    <property type="molecule type" value="Genomic_DNA"/>
</dbReference>